<dbReference type="GO" id="GO:0016151">
    <property type="term" value="F:nickel cation binding"/>
    <property type="evidence" value="ECO:0007669"/>
    <property type="project" value="InterPro"/>
</dbReference>
<dbReference type="InterPro" id="IPR052197">
    <property type="entry name" value="ComplexI_49kDa-like"/>
</dbReference>
<keyword evidence="4" id="KW-0520">NAD</keyword>
<dbReference type="InterPro" id="IPR020396">
    <property type="entry name" value="NADH_UbQ_OxRdtase_CS"/>
</dbReference>
<feature type="binding site" evidence="5">
    <location>
        <position position="208"/>
    </location>
    <ligand>
        <name>Ni(2+)</name>
        <dbReference type="ChEBI" id="CHEBI:49786"/>
    </ligand>
</feature>
<feature type="domain" description="NADH-quinone oxidoreductase subunit D" evidence="7">
    <location>
        <begin position="264"/>
        <end position="417"/>
    </location>
</feature>
<feature type="binding site" evidence="5">
    <location>
        <position position="186"/>
    </location>
    <ligand>
        <name>Mg(2+)</name>
        <dbReference type="ChEBI" id="CHEBI:18420"/>
    </ligand>
</feature>
<evidence type="ECO:0000313" key="9">
    <source>
        <dbReference type="Proteomes" id="UP000245380"/>
    </source>
</evidence>
<dbReference type="Pfam" id="PF00374">
    <property type="entry name" value="NiFeSe_Hases"/>
    <property type="match status" value="1"/>
</dbReference>
<feature type="domain" description="NADH-quinone oxidoreductase subunit D" evidence="7">
    <location>
        <begin position="440"/>
        <end position="508"/>
    </location>
</feature>
<dbReference type="GO" id="GO:0016651">
    <property type="term" value="F:oxidoreductase activity, acting on NAD(P)H"/>
    <property type="evidence" value="ECO:0007669"/>
    <property type="project" value="InterPro"/>
</dbReference>
<name>A0A2U3D801_SULT2</name>
<dbReference type="InterPro" id="IPR001501">
    <property type="entry name" value="Ni-dep_hyd_lsu"/>
</dbReference>
<keyword evidence="5" id="KW-0408">Iron</keyword>
<feature type="binding site" evidence="5">
    <location>
        <position position="205"/>
    </location>
    <ligand>
        <name>Ni(2+)</name>
        <dbReference type="ChEBI" id="CHEBI:49786"/>
    </ligand>
</feature>
<evidence type="ECO:0000259" key="7">
    <source>
        <dbReference type="Pfam" id="PF00346"/>
    </source>
</evidence>
<feature type="domain" description="NADH:ubiquinone oxidoreductase 30kDa subunit" evidence="6">
    <location>
        <begin position="10"/>
        <end position="124"/>
    </location>
</feature>
<feature type="binding site" evidence="5">
    <location>
        <position position="469"/>
    </location>
    <ligand>
        <name>Mg(2+)</name>
        <dbReference type="ChEBI" id="CHEBI:18420"/>
    </ligand>
</feature>
<evidence type="ECO:0000256" key="2">
    <source>
        <dbReference type="ARBA" id="ARBA00022448"/>
    </source>
</evidence>
<dbReference type="EMBL" id="MPDK01000013">
    <property type="protein sequence ID" value="PWI57416.1"/>
    <property type="molecule type" value="Genomic_DNA"/>
</dbReference>
<comment type="caution">
    <text evidence="8">The sequence shown here is derived from an EMBL/GenBank/DDBJ whole genome shotgun (WGS) entry which is preliminary data.</text>
</comment>
<dbReference type="PANTHER" id="PTHR43485:SF1">
    <property type="entry name" value="FORMATE HYDROGENLYASE SUBUNIT 5-RELATED"/>
    <property type="match status" value="1"/>
</dbReference>
<keyword evidence="2" id="KW-0813">Transport</keyword>
<dbReference type="SUPFAM" id="SSF56762">
    <property type="entry name" value="HydB/Nqo4-like"/>
    <property type="match status" value="1"/>
</dbReference>
<dbReference type="Gene3D" id="3.30.460.80">
    <property type="entry name" value="NADH:ubiquinone oxidoreductase, 30kDa subunit"/>
    <property type="match status" value="1"/>
</dbReference>
<evidence type="ECO:0000256" key="5">
    <source>
        <dbReference type="PIRSR" id="PIRSR601501-1"/>
    </source>
</evidence>
<gene>
    <name evidence="8" type="ORF">BM613_08820</name>
</gene>
<dbReference type="GO" id="GO:0051287">
    <property type="term" value="F:NAD binding"/>
    <property type="evidence" value="ECO:0007669"/>
    <property type="project" value="InterPro"/>
</dbReference>
<feature type="binding site" evidence="5">
    <location>
        <position position="208"/>
    </location>
    <ligand>
        <name>Fe cation</name>
        <dbReference type="ChEBI" id="CHEBI:24875"/>
    </ligand>
</feature>
<organism evidence="8 9">
    <name type="scientific">Sulfoacidibacillus thermotolerans</name>
    <name type="common">Acidibacillus sulfuroxidans</name>
    <dbReference type="NCBI Taxonomy" id="1765684"/>
    <lineage>
        <taxon>Bacteria</taxon>
        <taxon>Bacillati</taxon>
        <taxon>Bacillota</taxon>
        <taxon>Bacilli</taxon>
        <taxon>Bacillales</taxon>
        <taxon>Alicyclobacillaceae</taxon>
        <taxon>Sulfoacidibacillus</taxon>
    </lineage>
</organism>
<dbReference type="InterPro" id="IPR001135">
    <property type="entry name" value="NADH_Q_OxRdtase_suD"/>
</dbReference>
<keyword evidence="3" id="KW-0560">Oxidoreductase</keyword>
<evidence type="ECO:0000256" key="1">
    <source>
        <dbReference type="ARBA" id="ARBA00004202"/>
    </source>
</evidence>
<feature type="binding site" evidence="5">
    <location>
        <position position="502"/>
    </location>
    <ligand>
        <name>Ni(2+)</name>
        <dbReference type="ChEBI" id="CHEBI:49786"/>
    </ligand>
</feature>
<feature type="binding site" evidence="5">
    <location>
        <position position="505"/>
    </location>
    <ligand>
        <name>Fe cation</name>
        <dbReference type="ChEBI" id="CHEBI:24875"/>
    </ligand>
</feature>
<dbReference type="GO" id="GO:0048038">
    <property type="term" value="F:quinone binding"/>
    <property type="evidence" value="ECO:0007669"/>
    <property type="project" value="InterPro"/>
</dbReference>
<keyword evidence="9" id="KW-1185">Reference proteome</keyword>
<comment type="subcellular location">
    <subcellularLocation>
        <location evidence="1">Cell membrane</location>
        <topology evidence="1">Peripheral membrane protein</topology>
    </subcellularLocation>
</comment>
<dbReference type="PROSITE" id="PS00542">
    <property type="entry name" value="COMPLEX1_30K"/>
    <property type="match status" value="1"/>
</dbReference>
<comment type="cofactor">
    <cofactor evidence="5">
        <name>Fe cation</name>
        <dbReference type="ChEBI" id="CHEBI:24875"/>
    </cofactor>
</comment>
<comment type="cofactor">
    <cofactor evidence="5">
        <name>Ni(2+)</name>
        <dbReference type="ChEBI" id="CHEBI:49786"/>
    </cofactor>
</comment>
<dbReference type="InterPro" id="IPR029014">
    <property type="entry name" value="NiFe-Hase_large"/>
</dbReference>
<evidence type="ECO:0008006" key="10">
    <source>
        <dbReference type="Google" id="ProtNLM"/>
    </source>
</evidence>
<keyword evidence="5" id="KW-0533">Nickel</keyword>
<dbReference type="Pfam" id="PF00346">
    <property type="entry name" value="Complex1_49kDa"/>
    <property type="match status" value="2"/>
</dbReference>
<dbReference type="Pfam" id="PF00329">
    <property type="entry name" value="Complex1_30kDa"/>
    <property type="match status" value="1"/>
</dbReference>
<keyword evidence="5" id="KW-0460">Magnesium</keyword>
<dbReference type="Gene3D" id="1.10.645.10">
    <property type="entry name" value="Cytochrome-c3 Hydrogenase, chain B"/>
    <property type="match status" value="1"/>
</dbReference>
<dbReference type="InterPro" id="IPR001268">
    <property type="entry name" value="NADH_UbQ_OxRdtase_30kDa_su"/>
</dbReference>
<accession>A0A2U3D801</accession>
<evidence type="ECO:0000313" key="8">
    <source>
        <dbReference type="EMBL" id="PWI57416.1"/>
    </source>
</evidence>
<protein>
    <recommendedName>
        <fullName evidence="10">NADH dehydrogenase</fullName>
    </recommendedName>
</protein>
<dbReference type="AlphaFoldDB" id="A0A2U3D801"/>
<evidence type="ECO:0000256" key="3">
    <source>
        <dbReference type="ARBA" id="ARBA00023002"/>
    </source>
</evidence>
<dbReference type="GO" id="GO:0005886">
    <property type="term" value="C:plasma membrane"/>
    <property type="evidence" value="ECO:0007669"/>
    <property type="project" value="UniProtKB-SubCell"/>
</dbReference>
<dbReference type="PANTHER" id="PTHR43485">
    <property type="entry name" value="HYDROGENASE-4 COMPONENT G"/>
    <property type="match status" value="1"/>
</dbReference>
<dbReference type="SUPFAM" id="SSF143243">
    <property type="entry name" value="Nqo5-like"/>
    <property type="match status" value="1"/>
</dbReference>
<dbReference type="Proteomes" id="UP000245380">
    <property type="component" value="Unassembled WGS sequence"/>
</dbReference>
<dbReference type="GO" id="GO:0008137">
    <property type="term" value="F:NADH dehydrogenase (ubiquinone) activity"/>
    <property type="evidence" value="ECO:0007669"/>
    <property type="project" value="InterPro"/>
</dbReference>
<keyword evidence="5" id="KW-0479">Metal-binding</keyword>
<dbReference type="OrthoDB" id="9801496at2"/>
<evidence type="ECO:0000256" key="4">
    <source>
        <dbReference type="ARBA" id="ARBA00023027"/>
    </source>
</evidence>
<dbReference type="InterPro" id="IPR037232">
    <property type="entry name" value="NADH_quin_OxRdtase_su_C/D-like"/>
</dbReference>
<proteinExistence type="predicted"/>
<reference evidence="8 9" key="1">
    <citation type="submission" date="2016-11" db="EMBL/GenBank/DDBJ databases">
        <title>Comparative genomics of Acidibacillus ferroxidans species.</title>
        <authorList>
            <person name="Oliveira G."/>
            <person name="Nunes G."/>
            <person name="Oliveira R."/>
            <person name="Araujo F."/>
            <person name="Salim A."/>
            <person name="Scholte L."/>
            <person name="Morais D."/>
            <person name="Nancucheo I."/>
            <person name="Johnson D.B."/>
            <person name="Grail B."/>
            <person name="Bittencourt J."/>
            <person name="Valadares R."/>
        </authorList>
    </citation>
    <scope>NUCLEOTIDE SEQUENCE [LARGE SCALE GENOMIC DNA]</scope>
    <source>
        <strain evidence="8 9">Y002</strain>
    </source>
</reference>
<sequence length="508" mass="56478">MEYTGTETVVLRAELVKACQRLMQTGFRLLTMIGTDERERTGHFILRYYFAADRTSQIALVTVRIPATDPTYPSVATIIPAASWYEREVYDLLGIQPIGHPDLRPLVLHGQRVNAYPLRRDYPLLQSLPEVRRELQEPALDEGQFIVPVGPIHAGVIEPGHFRFLVAGENVESLDAQLFYTHRGLEKRAEGMHVAEAMALVEQTCGVCSVSHALSYAQAVEAVAQIQLAPQAIWIRTLLAELERLYNHVGDVGNLCAGIGFSFGTMQGARLKEQLQQLNDDVTGHRYLRGVIVVGGVAKTFSFAEIERIRVTTMQILQEIGEITDAILSDEIVCDRFNRTGVLDAQVVEQWSVVGPAARASGVVRDVRMNFPYAGYGELEFSVPTFQTGDVMARFQQRIAEIYESGKLIDQIIRRLLELVQTGDGTPLLTPLPSLVPGSFAIGISESARGENVHFVMVGENQTIYRLRIRSASYANWPAVPYAVPGNIIPDFPLINKSFELCYACCDR</sequence>
<evidence type="ECO:0000259" key="6">
    <source>
        <dbReference type="Pfam" id="PF00329"/>
    </source>
</evidence>
<dbReference type="RefSeq" id="WP_109430824.1">
    <property type="nucleotide sequence ID" value="NZ_MPDK01000013.1"/>
</dbReference>